<protein>
    <submittedName>
        <fullName evidence="4">Regulatory protein spx</fullName>
    </submittedName>
</protein>
<dbReference type="AlphaFoldDB" id="A0A1H7F2I5"/>
<dbReference type="PROSITE" id="PS51354">
    <property type="entry name" value="GLUTAREDOXIN_2"/>
    <property type="match status" value="1"/>
</dbReference>
<gene>
    <name evidence="4" type="ORF">SAMN04488099_101168</name>
</gene>
<dbReference type="EMBL" id="FNZU01000001">
    <property type="protein sequence ID" value="SEK20333.1"/>
    <property type="molecule type" value="Genomic_DNA"/>
</dbReference>
<keyword evidence="2" id="KW-0676">Redox-active center</keyword>
<dbReference type="Pfam" id="PF03960">
    <property type="entry name" value="ArsC"/>
    <property type="match status" value="1"/>
</dbReference>
<reference evidence="5" key="1">
    <citation type="submission" date="2016-10" db="EMBL/GenBank/DDBJ databases">
        <authorList>
            <person name="Varghese N."/>
            <person name="Submissions S."/>
        </authorList>
    </citation>
    <scope>NUCLEOTIDE SEQUENCE [LARGE SCALE GENOMIC DNA]</scope>
    <source>
        <strain evidence="5">DSM 19183</strain>
    </source>
</reference>
<evidence type="ECO:0000313" key="5">
    <source>
        <dbReference type="Proteomes" id="UP000199081"/>
    </source>
</evidence>
<dbReference type="PROSITE" id="PS51353">
    <property type="entry name" value="ARSC"/>
    <property type="match status" value="1"/>
</dbReference>
<sequence>MITLYVSPSCTSCRKAKAWLEEQNLEFNEKNIFHEPLTKEEIKQILSLTEEGTSELISYRSQAYQALSEDIDDLSLNELLELFENEPSLIRRPIILDDRRLQIGYNEEEIRCFLPRKVRELELAEIHRKLSVEETA</sequence>
<dbReference type="PANTHER" id="PTHR30041:SF7">
    <property type="entry name" value="GLOBAL TRANSCRIPTIONAL REGULATOR SPX"/>
    <property type="match status" value="1"/>
</dbReference>
<dbReference type="NCBIfam" id="NF002459">
    <property type="entry name" value="PRK01655.1"/>
    <property type="match status" value="1"/>
</dbReference>
<keyword evidence="1" id="KW-1015">Disulfide bond</keyword>
<dbReference type="InterPro" id="IPR036249">
    <property type="entry name" value="Thioredoxin-like_sf"/>
</dbReference>
<proteinExistence type="inferred from homology"/>
<dbReference type="InterPro" id="IPR006660">
    <property type="entry name" value="Arsenate_reductase-like"/>
</dbReference>
<evidence type="ECO:0000256" key="2">
    <source>
        <dbReference type="ARBA" id="ARBA00023284"/>
    </source>
</evidence>
<accession>A0A1H7F2I5</accession>
<dbReference type="STRING" id="426702.SAMN04488099_101168"/>
<dbReference type="Gene3D" id="3.40.30.10">
    <property type="entry name" value="Glutaredoxin"/>
    <property type="match status" value="1"/>
</dbReference>
<dbReference type="OrthoDB" id="9794155at2"/>
<dbReference type="CDD" id="cd03032">
    <property type="entry name" value="ArsC_Spx"/>
    <property type="match status" value="1"/>
</dbReference>
<organism evidence="4 5">
    <name type="scientific">Alkalibacterium pelagium</name>
    <dbReference type="NCBI Taxonomy" id="426702"/>
    <lineage>
        <taxon>Bacteria</taxon>
        <taxon>Bacillati</taxon>
        <taxon>Bacillota</taxon>
        <taxon>Bacilli</taxon>
        <taxon>Lactobacillales</taxon>
        <taxon>Carnobacteriaceae</taxon>
        <taxon>Alkalibacterium</taxon>
    </lineage>
</organism>
<dbReference type="RefSeq" id="WP_091478322.1">
    <property type="nucleotide sequence ID" value="NZ_BJYC01000001.1"/>
</dbReference>
<dbReference type="SUPFAM" id="SSF52833">
    <property type="entry name" value="Thioredoxin-like"/>
    <property type="match status" value="1"/>
</dbReference>
<comment type="similarity">
    <text evidence="3">Belongs to the ArsC family.</text>
</comment>
<evidence type="ECO:0000256" key="1">
    <source>
        <dbReference type="ARBA" id="ARBA00023157"/>
    </source>
</evidence>
<evidence type="ECO:0000313" key="4">
    <source>
        <dbReference type="EMBL" id="SEK20333.1"/>
    </source>
</evidence>
<name>A0A1H7F2I5_9LACT</name>
<dbReference type="PANTHER" id="PTHR30041">
    <property type="entry name" value="ARSENATE REDUCTASE"/>
    <property type="match status" value="1"/>
</dbReference>
<dbReference type="InterPro" id="IPR006504">
    <property type="entry name" value="Tscrpt_reg_Spx/MgsR"/>
</dbReference>
<keyword evidence="5" id="KW-1185">Reference proteome</keyword>
<dbReference type="NCBIfam" id="TIGR01617">
    <property type="entry name" value="arsC_related"/>
    <property type="match status" value="1"/>
</dbReference>
<dbReference type="Proteomes" id="UP000199081">
    <property type="component" value="Unassembled WGS sequence"/>
</dbReference>
<evidence type="ECO:0000256" key="3">
    <source>
        <dbReference type="PROSITE-ProRule" id="PRU01282"/>
    </source>
</evidence>